<sequence length="652" mass="76096">MTEEEIHEYFSNVWTNLKTAKDISILPILKLFISKEFDFLEDYKGKIEKFYQGSSEKIDFENPEVAMKKINDFVMNSTEGNITELVKKEYFDNQSRISLISTLYFDAKWRYPFDPENTKPGTFYISENKKTEIEMMWETDFYYQKFCEDYRVLKLRFDNPKFAMFIVLPKKQFGLSEVLRKLDKKNLMELFEIEKDEFCPIAIPKIKIENDCDFTEILKEKGIVDLFDLEKSDISQICTEKEIKLNLVKQKSFILVNEEGVKAAAATFEDLRGYGMPIPIEPFIADHPFCYFIVEKSENNDFNVLFAGTVVEPVKGVFETDKNLTKSEMDFALDFFKRDFTENSVISPIGLFANLAAVGIGADKETSEKIFKFISKSDSPMEIHKFLRQNLKPTEECYGGEGDISVLFKIWMDKNVKIDDEFSDGVKRYYPEGLKQIDFSKNLNEEISTFFKNSPKTTEEFDFSAIPGMILTSTIVPDLGWVYGSRSEGSEFPNFLIDENTTKNVRMIKFYCPDYGAEKDYHFFEMEFDRQVHYLYILFPKQKFDLKNVLENLETSVLSKFIGRHEKSTKNVEISKIIQNLEIKLTNQGIGRPGSEIYGNLQENSKNNEEIIKVDNPFAYFVIRKPDYHYYRKIRYFQVIFAGIVADPISSI</sequence>
<accession>A0AC34R5M8</accession>
<evidence type="ECO:0000313" key="1">
    <source>
        <dbReference type="Proteomes" id="UP000887576"/>
    </source>
</evidence>
<reference evidence="2" key="1">
    <citation type="submission" date="2022-11" db="UniProtKB">
        <authorList>
            <consortium name="WormBaseParasite"/>
        </authorList>
    </citation>
    <scope>IDENTIFICATION</scope>
</reference>
<name>A0AC34R5M8_9BILA</name>
<dbReference type="Proteomes" id="UP000887576">
    <property type="component" value="Unplaced"/>
</dbReference>
<dbReference type="WBParaSite" id="JU765_v2.g3771.t1">
    <property type="protein sequence ID" value="JU765_v2.g3771.t1"/>
    <property type="gene ID" value="JU765_v2.g3771"/>
</dbReference>
<organism evidence="1 2">
    <name type="scientific">Panagrolaimus sp. JU765</name>
    <dbReference type="NCBI Taxonomy" id="591449"/>
    <lineage>
        <taxon>Eukaryota</taxon>
        <taxon>Metazoa</taxon>
        <taxon>Ecdysozoa</taxon>
        <taxon>Nematoda</taxon>
        <taxon>Chromadorea</taxon>
        <taxon>Rhabditida</taxon>
        <taxon>Tylenchina</taxon>
        <taxon>Panagrolaimomorpha</taxon>
        <taxon>Panagrolaimoidea</taxon>
        <taxon>Panagrolaimidae</taxon>
        <taxon>Panagrolaimus</taxon>
    </lineage>
</organism>
<evidence type="ECO:0000313" key="2">
    <source>
        <dbReference type="WBParaSite" id="JU765_v2.g3771.t1"/>
    </source>
</evidence>
<proteinExistence type="predicted"/>
<protein>
    <submittedName>
        <fullName evidence="2">Serpin domain-containing protein</fullName>
    </submittedName>
</protein>